<dbReference type="RefSeq" id="WP_069126028.1">
    <property type="nucleotide sequence ID" value="NZ_CP023483.1"/>
</dbReference>
<sequence>MEIPKKEELQMLVEELLTVNTATSLKEVNKKMTTCGFETKLLGPTNTMRMVEEITNSGQLLYYWHQGRASSIQCRLVIESLDDLSTEVVKVKAIKF</sequence>
<organism evidence="1 2">
    <name type="scientific">Brochothrix thermosphacta</name>
    <name type="common">Microbacterium thermosphactum</name>
    <dbReference type="NCBI Taxonomy" id="2756"/>
    <lineage>
        <taxon>Bacteria</taxon>
        <taxon>Bacillati</taxon>
        <taxon>Bacillota</taxon>
        <taxon>Bacilli</taxon>
        <taxon>Bacillales</taxon>
        <taxon>Listeriaceae</taxon>
        <taxon>Brochothrix</taxon>
    </lineage>
</organism>
<reference evidence="1 2" key="1">
    <citation type="submission" date="2017-09" db="EMBL/GenBank/DDBJ databases">
        <title>Complete Genome Sequences of Two Strains of the Meat Spoilage Bacterium Brochothrix thermosphacta Isolated from Ground Chicken.</title>
        <authorList>
            <person name="Paoli G.C."/>
            <person name="Wijey C."/>
            <person name="Chen C.-Y."/>
            <person name="Nguyen L."/>
            <person name="Yan X."/>
            <person name="Irwin P.L."/>
        </authorList>
    </citation>
    <scope>NUCLEOTIDE SEQUENCE [LARGE SCALE GENOMIC DNA]</scope>
    <source>
        <strain evidence="1 2">BI</strain>
    </source>
</reference>
<dbReference type="KEGG" id="bths:CNY62_04465"/>
<accession>A0A1D2LSG0</accession>
<evidence type="ECO:0000313" key="2">
    <source>
        <dbReference type="Proteomes" id="UP000243591"/>
    </source>
</evidence>
<name>A0A1D2LSG0_BROTH</name>
<dbReference type="OrthoDB" id="9927619at2"/>
<dbReference type="STRING" id="2756.BFR44_07405"/>
<dbReference type="AlphaFoldDB" id="A0A1D2LSG0"/>
<dbReference type="EMBL" id="CP023483">
    <property type="protein sequence ID" value="ATF25704.1"/>
    <property type="molecule type" value="Genomic_DNA"/>
</dbReference>
<gene>
    <name evidence="1" type="ORF">CNY62_04465</name>
</gene>
<dbReference type="Proteomes" id="UP000243591">
    <property type="component" value="Chromosome"/>
</dbReference>
<keyword evidence="2" id="KW-1185">Reference proteome</keyword>
<protein>
    <submittedName>
        <fullName evidence="1">Uncharacterized protein</fullName>
    </submittedName>
</protein>
<evidence type="ECO:0000313" key="1">
    <source>
        <dbReference type="EMBL" id="ATF25704.1"/>
    </source>
</evidence>
<proteinExistence type="predicted"/>